<evidence type="ECO:0000313" key="7">
    <source>
        <dbReference type="EMBL" id="UVF21241.1"/>
    </source>
</evidence>
<dbReference type="InterPro" id="IPR058240">
    <property type="entry name" value="rSAM_sf"/>
</dbReference>
<dbReference type="SFLD" id="SFLDG01067">
    <property type="entry name" value="SPASM/twitch_domain_containing"/>
    <property type="match status" value="1"/>
</dbReference>
<dbReference type="SFLD" id="SFLDS00029">
    <property type="entry name" value="Radical_SAM"/>
    <property type="match status" value="1"/>
</dbReference>
<accession>A0ABY5RVF3</accession>
<keyword evidence="5" id="KW-0411">Iron-sulfur</keyword>
<feature type="domain" description="Radical SAM core" evidence="6">
    <location>
        <begin position="1"/>
        <end position="228"/>
    </location>
</feature>
<proteinExistence type="predicted"/>
<dbReference type="InterPro" id="IPR007197">
    <property type="entry name" value="rSAM"/>
</dbReference>
<evidence type="ECO:0000256" key="4">
    <source>
        <dbReference type="ARBA" id="ARBA00023004"/>
    </source>
</evidence>
<dbReference type="Pfam" id="PF04055">
    <property type="entry name" value="Radical_SAM"/>
    <property type="match status" value="1"/>
</dbReference>
<dbReference type="PROSITE" id="PS51918">
    <property type="entry name" value="RADICAL_SAM"/>
    <property type="match status" value="1"/>
</dbReference>
<evidence type="ECO:0000256" key="3">
    <source>
        <dbReference type="ARBA" id="ARBA00022723"/>
    </source>
</evidence>
<keyword evidence="3" id="KW-0479">Metal-binding</keyword>
<dbReference type="Gene3D" id="3.20.20.70">
    <property type="entry name" value="Aldolase class I"/>
    <property type="match status" value="1"/>
</dbReference>
<dbReference type="Proteomes" id="UP001017257">
    <property type="component" value="Chromosome"/>
</dbReference>
<name>A0ABY5RVF3_9HYPH</name>
<evidence type="ECO:0000256" key="2">
    <source>
        <dbReference type="ARBA" id="ARBA00022691"/>
    </source>
</evidence>
<reference evidence="7" key="1">
    <citation type="submission" date="2022-08" db="EMBL/GenBank/DDBJ databases">
        <title>Microvirga terrae sp. nov., isolated from soil.</title>
        <authorList>
            <person name="Kim K.H."/>
            <person name="Seo Y.L."/>
            <person name="Kim J.M."/>
            <person name="Lee J.K."/>
            <person name="Han D.M."/>
            <person name="Jeon C.O."/>
        </authorList>
    </citation>
    <scope>NUCLEOTIDE SEQUENCE</scope>
    <source>
        <strain evidence="7">R24</strain>
    </source>
</reference>
<gene>
    <name evidence="7" type="ORF">HPT29_009005</name>
</gene>
<protein>
    <submittedName>
        <fullName evidence="7">Radical SAM protein</fullName>
    </submittedName>
</protein>
<dbReference type="InterPro" id="IPR050377">
    <property type="entry name" value="Radical_SAM_PqqE_MftC-like"/>
</dbReference>
<evidence type="ECO:0000256" key="1">
    <source>
        <dbReference type="ARBA" id="ARBA00001966"/>
    </source>
</evidence>
<sequence>MTVKIRKFIWDITYNCPLRCGHCYSESGRRPARTLDRAAAMRVVDVMLGAQAENVMFSGGEPMSVPWAVEAMKRLHDAGVEVTLFTTGWSMKERSAAALVDSVSGVAVSVDGADAAIHDAVRGRAGAFERGMKALDILHRVKDERRAAGRTCYTLGIDYTLTRPGAEEADLERFVDAAVERFPRLDFIRFGAVIPSGLAAERAFETTGLLTIDELVDMIDVGRRFAARHDGGPRISVTDVRYFLPSPGSSLVDLDILQIEPDGGLRAFPIYEAKIGNVLHEPLEVLWPRAQAWRSDPFVAEQMGKVRTMADWADTTRTLDRRYGSEDDRARIARRGLAMAVPA</sequence>
<dbReference type="PANTHER" id="PTHR11228">
    <property type="entry name" value="RADICAL SAM DOMAIN PROTEIN"/>
    <property type="match status" value="1"/>
</dbReference>
<evidence type="ECO:0000313" key="8">
    <source>
        <dbReference type="Proteomes" id="UP001017257"/>
    </source>
</evidence>
<dbReference type="PANTHER" id="PTHR11228:SF7">
    <property type="entry name" value="PQQA PEPTIDE CYCLASE"/>
    <property type="match status" value="1"/>
</dbReference>
<comment type="cofactor">
    <cofactor evidence="1">
        <name>[4Fe-4S] cluster</name>
        <dbReference type="ChEBI" id="CHEBI:49883"/>
    </cofactor>
</comment>
<keyword evidence="8" id="KW-1185">Reference proteome</keyword>
<dbReference type="CDD" id="cd01335">
    <property type="entry name" value="Radical_SAM"/>
    <property type="match status" value="1"/>
</dbReference>
<keyword evidence="2" id="KW-0949">S-adenosyl-L-methionine</keyword>
<keyword evidence="4" id="KW-0408">Iron</keyword>
<evidence type="ECO:0000256" key="5">
    <source>
        <dbReference type="ARBA" id="ARBA00023014"/>
    </source>
</evidence>
<dbReference type="InterPro" id="IPR013785">
    <property type="entry name" value="Aldolase_TIM"/>
</dbReference>
<dbReference type="SUPFAM" id="SSF102114">
    <property type="entry name" value="Radical SAM enzymes"/>
    <property type="match status" value="1"/>
</dbReference>
<dbReference type="EMBL" id="CP102845">
    <property type="protein sequence ID" value="UVF21241.1"/>
    <property type="molecule type" value="Genomic_DNA"/>
</dbReference>
<evidence type="ECO:0000259" key="6">
    <source>
        <dbReference type="PROSITE" id="PS51918"/>
    </source>
</evidence>
<dbReference type="RefSeq" id="WP_173947601.1">
    <property type="nucleotide sequence ID" value="NZ_CP102845.1"/>
</dbReference>
<organism evidence="7 8">
    <name type="scientific">Microvirga terrae</name>
    <dbReference type="NCBI Taxonomy" id="2740529"/>
    <lineage>
        <taxon>Bacteria</taxon>
        <taxon>Pseudomonadati</taxon>
        <taxon>Pseudomonadota</taxon>
        <taxon>Alphaproteobacteria</taxon>
        <taxon>Hyphomicrobiales</taxon>
        <taxon>Methylobacteriaceae</taxon>
        <taxon>Microvirga</taxon>
    </lineage>
</organism>